<evidence type="ECO:0000256" key="9">
    <source>
        <dbReference type="ARBA" id="ARBA00023268"/>
    </source>
</evidence>
<dbReference type="GO" id="GO:0008033">
    <property type="term" value="P:tRNA processing"/>
    <property type="evidence" value="ECO:0007669"/>
    <property type="project" value="UniProtKB-KW"/>
</dbReference>
<proteinExistence type="predicted"/>
<dbReference type="SUPFAM" id="SSF51905">
    <property type="entry name" value="FAD/NAD(P)-binding domain"/>
    <property type="match status" value="1"/>
</dbReference>
<dbReference type="OrthoDB" id="214253at2"/>
<accession>A0A5B8Y1F8</accession>
<keyword evidence="6" id="KW-0819">tRNA processing</keyword>
<keyword evidence="7" id="KW-0274">FAD</keyword>
<feature type="domain" description="FAD dependent oxidoreductase" evidence="10">
    <location>
        <begin position="4"/>
        <end position="344"/>
    </location>
</feature>
<dbReference type="EMBL" id="CP041186">
    <property type="protein sequence ID" value="QDG50230.1"/>
    <property type="molecule type" value="Genomic_DNA"/>
</dbReference>
<keyword evidence="4" id="KW-0808">Transferase</keyword>
<evidence type="ECO:0000313" key="12">
    <source>
        <dbReference type="Proteomes" id="UP000315995"/>
    </source>
</evidence>
<dbReference type="Gene3D" id="3.30.9.10">
    <property type="entry name" value="D-Amino Acid Oxidase, subunit A, domain 2"/>
    <property type="match status" value="1"/>
</dbReference>
<evidence type="ECO:0000256" key="6">
    <source>
        <dbReference type="ARBA" id="ARBA00022694"/>
    </source>
</evidence>
<sequence length="374" mass="40493">MTEIAIIGSGLAGLSLTQSLLDRGVDAESITVIDADDDERASDVPGILMHPFPGRSMKPKPGHMAIAQKSVAYLRRLADEMADGAILELPMARPLIGEMGERLQASWEEARAEYPEWFESRLVAGDELAEVDPNLAAFDEAIVYRPAFSVDTNALRRHLRAKFTQAGVHLVDRTPVERLERAGDRWRLVTDAEPIEADKVILALGFGIAEWFPGLPIHGRGGEVMIVRPPDDGELRCIINASGHVAPKGDGTWSAGSTYWSPEEFDGRTDELAKTQLLERCTRLVPALEGGEPVSYGRGIRAMYRGDNRPLVGDVPGLPDAFVFGAFGSKGLLRIPALADQLAAHLCDAGEIGERASTARVKTDKWTPAAGKLG</sequence>
<name>A0A4Y6PPN2_PERCE</name>
<gene>
    <name evidence="11" type="ORF">FIV42_05645</name>
</gene>
<evidence type="ECO:0000256" key="4">
    <source>
        <dbReference type="ARBA" id="ARBA00022679"/>
    </source>
</evidence>
<keyword evidence="2" id="KW-0489">Methyltransferase</keyword>
<protein>
    <submittedName>
        <fullName evidence="11">FAD-binding oxidoreductase</fullName>
    </submittedName>
</protein>
<dbReference type="PANTHER" id="PTHR13847">
    <property type="entry name" value="SARCOSINE DEHYDROGENASE-RELATED"/>
    <property type="match status" value="1"/>
</dbReference>
<keyword evidence="8" id="KW-0560">Oxidoreductase</keyword>
<dbReference type="PANTHER" id="PTHR13847:SF283">
    <property type="entry name" value="TRNA 5-METHYLAMINOMETHYL-2-THIOURIDINE BIOSYNTHESIS BIFUNCTIONAL PROTEIN MNMC"/>
    <property type="match status" value="1"/>
</dbReference>
<evidence type="ECO:0000259" key="10">
    <source>
        <dbReference type="Pfam" id="PF01266"/>
    </source>
</evidence>
<dbReference type="Pfam" id="PF01266">
    <property type="entry name" value="DAO"/>
    <property type="match status" value="1"/>
</dbReference>
<keyword evidence="1" id="KW-0963">Cytoplasm</keyword>
<dbReference type="GO" id="GO:0032259">
    <property type="term" value="P:methylation"/>
    <property type="evidence" value="ECO:0007669"/>
    <property type="project" value="UniProtKB-KW"/>
</dbReference>
<dbReference type="GO" id="GO:0005737">
    <property type="term" value="C:cytoplasm"/>
    <property type="evidence" value="ECO:0007669"/>
    <property type="project" value="TreeGrafter"/>
</dbReference>
<dbReference type="InterPro" id="IPR006076">
    <property type="entry name" value="FAD-dep_OxRdtase"/>
</dbReference>
<dbReference type="AlphaFoldDB" id="A0A4Y6PPN2"/>
<keyword evidence="3" id="KW-0285">Flavoprotein</keyword>
<accession>A0A4Y6PPN2</accession>
<evidence type="ECO:0000256" key="8">
    <source>
        <dbReference type="ARBA" id="ARBA00023002"/>
    </source>
</evidence>
<evidence type="ECO:0000256" key="3">
    <source>
        <dbReference type="ARBA" id="ARBA00022630"/>
    </source>
</evidence>
<dbReference type="SUPFAM" id="SSF54373">
    <property type="entry name" value="FAD-linked reductases, C-terminal domain"/>
    <property type="match status" value="1"/>
</dbReference>
<evidence type="ECO:0000313" key="11">
    <source>
        <dbReference type="EMBL" id="QDG50230.1"/>
    </source>
</evidence>
<keyword evidence="5" id="KW-0949">S-adenosyl-L-methionine</keyword>
<dbReference type="GO" id="GO:0016491">
    <property type="term" value="F:oxidoreductase activity"/>
    <property type="evidence" value="ECO:0007669"/>
    <property type="project" value="UniProtKB-KW"/>
</dbReference>
<evidence type="ECO:0000256" key="7">
    <source>
        <dbReference type="ARBA" id="ARBA00022827"/>
    </source>
</evidence>
<keyword evidence="9" id="KW-0511">Multifunctional enzyme</keyword>
<evidence type="ECO:0000256" key="2">
    <source>
        <dbReference type="ARBA" id="ARBA00022603"/>
    </source>
</evidence>
<dbReference type="InterPro" id="IPR036188">
    <property type="entry name" value="FAD/NAD-bd_sf"/>
</dbReference>
<evidence type="ECO:0000256" key="5">
    <source>
        <dbReference type="ARBA" id="ARBA00022691"/>
    </source>
</evidence>
<keyword evidence="12" id="KW-1185">Reference proteome</keyword>
<dbReference type="Proteomes" id="UP000315995">
    <property type="component" value="Chromosome"/>
</dbReference>
<dbReference type="RefSeq" id="WP_141196726.1">
    <property type="nucleotide sequence ID" value="NZ_CP041186.1"/>
</dbReference>
<dbReference type="Gene3D" id="3.50.50.60">
    <property type="entry name" value="FAD/NAD(P)-binding domain"/>
    <property type="match status" value="1"/>
</dbReference>
<reference evidence="11 12" key="1">
    <citation type="submission" date="2019-06" db="EMBL/GenBank/DDBJ databases">
        <title>Persicimonas caeni gen. nov., sp. nov., a predatory bacterium isolated from solar saltern.</title>
        <authorList>
            <person name="Wang S."/>
        </authorList>
    </citation>
    <scope>NUCLEOTIDE SEQUENCE [LARGE SCALE GENOMIC DNA]</scope>
    <source>
        <strain evidence="11 12">YN101</strain>
    </source>
</reference>
<evidence type="ECO:0000256" key="1">
    <source>
        <dbReference type="ARBA" id="ARBA00022490"/>
    </source>
</evidence>
<dbReference type="GO" id="GO:0008168">
    <property type="term" value="F:methyltransferase activity"/>
    <property type="evidence" value="ECO:0007669"/>
    <property type="project" value="UniProtKB-KW"/>
</dbReference>
<organism evidence="11 12">
    <name type="scientific">Persicimonas caeni</name>
    <dbReference type="NCBI Taxonomy" id="2292766"/>
    <lineage>
        <taxon>Bacteria</taxon>
        <taxon>Deltaproteobacteria</taxon>
        <taxon>Bradymonadales</taxon>
        <taxon>Bradymonadaceae</taxon>
        <taxon>Persicimonas</taxon>
    </lineage>
</organism>